<organism evidence="1 2">
    <name type="scientific">Cytobacillus eiseniae</name>
    <dbReference type="NCBI Taxonomy" id="762947"/>
    <lineage>
        <taxon>Bacteria</taxon>
        <taxon>Bacillati</taxon>
        <taxon>Bacillota</taxon>
        <taxon>Bacilli</taxon>
        <taxon>Bacillales</taxon>
        <taxon>Bacillaceae</taxon>
        <taxon>Cytobacillus</taxon>
    </lineage>
</organism>
<protein>
    <submittedName>
        <fullName evidence="1">Uncharacterized protein</fullName>
    </submittedName>
</protein>
<accession>A0ABS4RH39</accession>
<keyword evidence="2" id="KW-1185">Reference proteome</keyword>
<dbReference type="EMBL" id="JAGIKZ010000007">
    <property type="protein sequence ID" value="MBP2241157.1"/>
    <property type="molecule type" value="Genomic_DNA"/>
</dbReference>
<sequence>MGNALIIGTFENIGFHFCTSYLEEGYEVIGIQFTSSIEEEILENKRMAIGRNANFIEKSFKEWLPTATINERTSIIIDLYHFHLRESVLKLEGSEIIEKFLDKNERAINETNSKVIFLLPIQRPQATDELFSRLFKNRITSPYEYLHFEEELKLEKGDYLHIIEEGF</sequence>
<evidence type="ECO:0000313" key="1">
    <source>
        <dbReference type="EMBL" id="MBP2241157.1"/>
    </source>
</evidence>
<dbReference type="RefSeq" id="WP_066392799.1">
    <property type="nucleotide sequence ID" value="NZ_JAGIKZ010000007.1"/>
</dbReference>
<name>A0ABS4RH39_9BACI</name>
<gene>
    <name evidence="1" type="ORF">J2Z40_001719</name>
</gene>
<evidence type="ECO:0000313" key="2">
    <source>
        <dbReference type="Proteomes" id="UP001519293"/>
    </source>
</evidence>
<dbReference type="Proteomes" id="UP001519293">
    <property type="component" value="Unassembled WGS sequence"/>
</dbReference>
<proteinExistence type="predicted"/>
<comment type="caution">
    <text evidence="1">The sequence shown here is derived from an EMBL/GenBank/DDBJ whole genome shotgun (WGS) entry which is preliminary data.</text>
</comment>
<reference evidence="1 2" key="1">
    <citation type="submission" date="2021-03" db="EMBL/GenBank/DDBJ databases">
        <title>Genomic Encyclopedia of Type Strains, Phase IV (KMG-IV): sequencing the most valuable type-strain genomes for metagenomic binning, comparative biology and taxonomic classification.</title>
        <authorList>
            <person name="Goeker M."/>
        </authorList>
    </citation>
    <scope>NUCLEOTIDE SEQUENCE [LARGE SCALE GENOMIC DNA]</scope>
    <source>
        <strain evidence="1 2">DSM 26675</strain>
    </source>
</reference>